<dbReference type="PROSITE" id="PS50850">
    <property type="entry name" value="MFS"/>
    <property type="match status" value="1"/>
</dbReference>
<organism evidence="9 10">
    <name type="scientific">Aphis glycines</name>
    <name type="common">Soybean aphid</name>
    <dbReference type="NCBI Taxonomy" id="307491"/>
    <lineage>
        <taxon>Eukaryota</taxon>
        <taxon>Metazoa</taxon>
        <taxon>Ecdysozoa</taxon>
        <taxon>Arthropoda</taxon>
        <taxon>Hexapoda</taxon>
        <taxon>Insecta</taxon>
        <taxon>Pterygota</taxon>
        <taxon>Neoptera</taxon>
        <taxon>Paraneoptera</taxon>
        <taxon>Hemiptera</taxon>
        <taxon>Sternorrhyncha</taxon>
        <taxon>Aphidomorpha</taxon>
        <taxon>Aphidoidea</taxon>
        <taxon>Aphididae</taxon>
        <taxon>Aphidini</taxon>
        <taxon>Aphis</taxon>
        <taxon>Aphis</taxon>
    </lineage>
</organism>
<proteinExistence type="predicted"/>
<evidence type="ECO:0000259" key="8">
    <source>
        <dbReference type="PROSITE" id="PS50850"/>
    </source>
</evidence>
<sequence length="209" mass="23214">MSTFCADGLIPARFLCLVAHFIMLIMALNHREQNVKACLPYDYDNDLYMEQDKRLMIGYTLSIGFIGIEMFGFMSGITMFSPTNGFICTSNMENEIMVNKDDYNQKNPNYLPGDQEHINKKTKVSWILIVTTISTSLGCSIPAGYNTGVVNSPAEILKQWCNETIVYRYDVHFSPAQLDGLWSILVSVFLIGGIVGGIAGGKLANSLGR</sequence>
<dbReference type="OrthoDB" id="4540492at2759"/>
<name>A0A6G0TXJ6_APHGL</name>
<feature type="transmembrane region" description="Helical" evidence="7">
    <location>
        <begin position="56"/>
        <end position="77"/>
    </location>
</feature>
<dbReference type="GO" id="GO:1904491">
    <property type="term" value="P:protein localization to ciliary transition zone"/>
    <property type="evidence" value="ECO:0007669"/>
    <property type="project" value="TreeGrafter"/>
</dbReference>
<dbReference type="GO" id="GO:0016020">
    <property type="term" value="C:membrane"/>
    <property type="evidence" value="ECO:0007669"/>
    <property type="project" value="UniProtKB-SubCell"/>
</dbReference>
<comment type="caution">
    <text evidence="9">The sequence shown here is derived from an EMBL/GenBank/DDBJ whole genome shotgun (WGS) entry which is preliminary data.</text>
</comment>
<dbReference type="InterPro" id="IPR029248">
    <property type="entry name" value="TMEM107"/>
</dbReference>
<keyword evidence="5 7" id="KW-1133">Transmembrane helix</keyword>
<feature type="transmembrane region" description="Helical" evidence="7">
    <location>
        <begin position="12"/>
        <end position="30"/>
    </location>
</feature>
<evidence type="ECO:0000256" key="4">
    <source>
        <dbReference type="ARBA" id="ARBA00022794"/>
    </source>
</evidence>
<comment type="subcellular location">
    <subcellularLocation>
        <location evidence="1">Membrane</location>
        <topology evidence="1">Multi-pass membrane protein</topology>
    </subcellularLocation>
</comment>
<dbReference type="AlphaFoldDB" id="A0A6G0TXJ6"/>
<dbReference type="Pfam" id="PF00083">
    <property type="entry name" value="Sugar_tr"/>
    <property type="match status" value="1"/>
</dbReference>
<evidence type="ECO:0000313" key="10">
    <source>
        <dbReference type="Proteomes" id="UP000475862"/>
    </source>
</evidence>
<dbReference type="InterPro" id="IPR036259">
    <property type="entry name" value="MFS_trans_sf"/>
</dbReference>
<dbReference type="InterPro" id="IPR020846">
    <property type="entry name" value="MFS_dom"/>
</dbReference>
<protein>
    <recommendedName>
        <fullName evidence="2">Transmembrane protein 107</fullName>
    </recommendedName>
</protein>
<accession>A0A6G0TXJ6</accession>
<evidence type="ECO:0000313" key="9">
    <source>
        <dbReference type="EMBL" id="KAE9540834.1"/>
    </source>
</evidence>
<feature type="domain" description="Major facilitator superfamily (MFS) profile" evidence="8">
    <location>
        <begin position="132"/>
        <end position="209"/>
    </location>
</feature>
<feature type="transmembrane region" description="Helical" evidence="7">
    <location>
        <begin position="181"/>
        <end position="204"/>
    </location>
</feature>
<keyword evidence="3 7" id="KW-0812">Transmembrane</keyword>
<dbReference type="InterPro" id="IPR005828">
    <property type="entry name" value="MFS_sugar_transport-like"/>
</dbReference>
<dbReference type="GO" id="GO:1905515">
    <property type="term" value="P:non-motile cilium assembly"/>
    <property type="evidence" value="ECO:0007669"/>
    <property type="project" value="TreeGrafter"/>
</dbReference>
<evidence type="ECO:0000256" key="1">
    <source>
        <dbReference type="ARBA" id="ARBA00004141"/>
    </source>
</evidence>
<dbReference type="EMBL" id="VYZN01000013">
    <property type="protein sequence ID" value="KAE9540834.1"/>
    <property type="molecule type" value="Genomic_DNA"/>
</dbReference>
<reference evidence="9 10" key="1">
    <citation type="submission" date="2019-08" db="EMBL/GenBank/DDBJ databases">
        <title>The genome of the soybean aphid Biotype 1, its phylome, world population structure and adaptation to the North American continent.</title>
        <authorList>
            <person name="Giordano R."/>
            <person name="Donthu R.K."/>
            <person name="Hernandez A.G."/>
            <person name="Wright C.L."/>
            <person name="Zimin A.V."/>
        </authorList>
    </citation>
    <scope>NUCLEOTIDE SEQUENCE [LARGE SCALE GENOMIC DNA]</scope>
    <source>
        <tissue evidence="9">Whole aphids</tissue>
    </source>
</reference>
<dbReference type="GO" id="GO:0036038">
    <property type="term" value="C:MKS complex"/>
    <property type="evidence" value="ECO:0007669"/>
    <property type="project" value="TreeGrafter"/>
</dbReference>
<dbReference type="Gene3D" id="1.20.1250.20">
    <property type="entry name" value="MFS general substrate transporter like domains"/>
    <property type="match status" value="1"/>
</dbReference>
<dbReference type="PANTHER" id="PTHR34341:SF1">
    <property type="entry name" value="TRANSMEMBRANE PROTEIN 107"/>
    <property type="match status" value="1"/>
</dbReference>
<gene>
    <name evidence="9" type="ORF">AGLY_004079</name>
</gene>
<dbReference type="Proteomes" id="UP000475862">
    <property type="component" value="Unassembled WGS sequence"/>
</dbReference>
<evidence type="ECO:0000256" key="7">
    <source>
        <dbReference type="SAM" id="Phobius"/>
    </source>
</evidence>
<evidence type="ECO:0000256" key="6">
    <source>
        <dbReference type="ARBA" id="ARBA00023136"/>
    </source>
</evidence>
<keyword evidence="10" id="KW-1185">Reference proteome</keyword>
<keyword evidence="6 7" id="KW-0472">Membrane</keyword>
<evidence type="ECO:0000256" key="5">
    <source>
        <dbReference type="ARBA" id="ARBA00022989"/>
    </source>
</evidence>
<keyword evidence="4" id="KW-0970">Cilium biogenesis/degradation</keyword>
<evidence type="ECO:0000256" key="3">
    <source>
        <dbReference type="ARBA" id="ARBA00022692"/>
    </source>
</evidence>
<evidence type="ECO:0000256" key="2">
    <source>
        <dbReference type="ARBA" id="ARBA00015652"/>
    </source>
</evidence>
<dbReference type="Pfam" id="PF14995">
    <property type="entry name" value="TMEM107"/>
    <property type="match status" value="1"/>
</dbReference>
<dbReference type="PANTHER" id="PTHR34341">
    <property type="entry name" value="TRANSMEMBRANE PROTEIN 107"/>
    <property type="match status" value="1"/>
</dbReference>
<dbReference type="GO" id="GO:0022857">
    <property type="term" value="F:transmembrane transporter activity"/>
    <property type="evidence" value="ECO:0007669"/>
    <property type="project" value="InterPro"/>
</dbReference>